<gene>
    <name evidence="2" type="ORF">ASIM_LOCUS9018</name>
</gene>
<sequence length="109" mass="11909">MAGRGRKRHNRKPNDVGDARMGSVNQQQLINQSNSQSSNTGNNASNSNITSNKNTADTKTNDTSRSHINGVLINDGEMPGSSRMNNRDRDGKSSGVIQQMSTLWVFFVV</sequence>
<reference evidence="4" key="1">
    <citation type="submission" date="2017-02" db="UniProtKB">
        <authorList>
            <consortium name="WormBaseParasite"/>
        </authorList>
    </citation>
    <scope>IDENTIFICATION</scope>
</reference>
<feature type="compositionally biased region" description="Basic residues" evidence="1">
    <location>
        <begin position="1"/>
        <end position="11"/>
    </location>
</feature>
<dbReference type="WBParaSite" id="ASIM_0000927901-mRNA-1">
    <property type="protein sequence ID" value="ASIM_0000927901-mRNA-1"/>
    <property type="gene ID" value="ASIM_0000927901"/>
</dbReference>
<accession>A0A0M3JNN8</accession>
<evidence type="ECO:0000256" key="1">
    <source>
        <dbReference type="SAM" id="MobiDB-lite"/>
    </source>
</evidence>
<dbReference type="EMBL" id="UYRR01026157">
    <property type="protein sequence ID" value="VDK36070.1"/>
    <property type="molecule type" value="Genomic_DNA"/>
</dbReference>
<dbReference type="Proteomes" id="UP000267096">
    <property type="component" value="Unassembled WGS sequence"/>
</dbReference>
<evidence type="ECO:0000313" key="2">
    <source>
        <dbReference type="EMBL" id="VDK36070.1"/>
    </source>
</evidence>
<feature type="region of interest" description="Disordered" evidence="1">
    <location>
        <begin position="1"/>
        <end position="94"/>
    </location>
</feature>
<feature type="compositionally biased region" description="Low complexity" evidence="1">
    <location>
        <begin position="23"/>
        <end position="58"/>
    </location>
</feature>
<evidence type="ECO:0000313" key="3">
    <source>
        <dbReference type="Proteomes" id="UP000267096"/>
    </source>
</evidence>
<evidence type="ECO:0000313" key="4">
    <source>
        <dbReference type="WBParaSite" id="ASIM_0000927901-mRNA-1"/>
    </source>
</evidence>
<keyword evidence="3" id="KW-1185">Reference proteome</keyword>
<organism evidence="4">
    <name type="scientific">Anisakis simplex</name>
    <name type="common">Herring worm</name>
    <dbReference type="NCBI Taxonomy" id="6269"/>
    <lineage>
        <taxon>Eukaryota</taxon>
        <taxon>Metazoa</taxon>
        <taxon>Ecdysozoa</taxon>
        <taxon>Nematoda</taxon>
        <taxon>Chromadorea</taxon>
        <taxon>Rhabditida</taxon>
        <taxon>Spirurina</taxon>
        <taxon>Ascaridomorpha</taxon>
        <taxon>Ascaridoidea</taxon>
        <taxon>Anisakidae</taxon>
        <taxon>Anisakis</taxon>
        <taxon>Anisakis simplex complex</taxon>
    </lineage>
</organism>
<protein>
    <submittedName>
        <fullName evidence="2 4">Uncharacterized protein</fullName>
    </submittedName>
</protein>
<reference evidence="2 3" key="2">
    <citation type="submission" date="2018-11" db="EMBL/GenBank/DDBJ databases">
        <authorList>
            <consortium name="Pathogen Informatics"/>
        </authorList>
    </citation>
    <scope>NUCLEOTIDE SEQUENCE [LARGE SCALE GENOMIC DNA]</scope>
</reference>
<name>A0A0M3JNN8_ANISI</name>
<proteinExistence type="predicted"/>
<dbReference type="AlphaFoldDB" id="A0A0M3JNN8"/>